<dbReference type="InterPro" id="IPR007396">
    <property type="entry name" value="TR_PAI2-type"/>
</dbReference>
<evidence type="ECO:0000313" key="2">
    <source>
        <dbReference type="Proteomes" id="UP000566813"/>
    </source>
</evidence>
<dbReference type="InterPro" id="IPR012349">
    <property type="entry name" value="Split_barrel_FMN-bd"/>
</dbReference>
<dbReference type="PANTHER" id="PTHR35802">
    <property type="entry name" value="PROTEASE SYNTHASE AND SPORULATION PROTEIN PAI 2"/>
    <property type="match status" value="1"/>
</dbReference>
<gene>
    <name evidence="1" type="ORF">H7F51_08370</name>
</gene>
<dbReference type="SUPFAM" id="SSF50475">
    <property type="entry name" value="FMN-binding split barrel"/>
    <property type="match status" value="1"/>
</dbReference>
<dbReference type="AlphaFoldDB" id="A0A7X1KLS5"/>
<dbReference type="Proteomes" id="UP000566813">
    <property type="component" value="Unassembled WGS sequence"/>
</dbReference>
<dbReference type="RefSeq" id="WP_185663786.1">
    <property type="nucleotide sequence ID" value="NZ_JACLAW010000005.1"/>
</dbReference>
<dbReference type="Gene3D" id="2.30.110.10">
    <property type="entry name" value="Electron Transport, Fmn-binding Protein, Chain A"/>
    <property type="match status" value="1"/>
</dbReference>
<dbReference type="EMBL" id="JACLAW010000005">
    <property type="protein sequence ID" value="MBC2665535.1"/>
    <property type="molecule type" value="Genomic_DNA"/>
</dbReference>
<evidence type="ECO:0000313" key="1">
    <source>
        <dbReference type="EMBL" id="MBC2665535.1"/>
    </source>
</evidence>
<reference evidence="1 2" key="1">
    <citation type="submission" date="2020-08" db="EMBL/GenBank/DDBJ databases">
        <title>The genome sequence of type strain Novosphingobium flavum NBRC 111647.</title>
        <authorList>
            <person name="Liu Y."/>
        </authorList>
    </citation>
    <scope>NUCLEOTIDE SEQUENCE [LARGE SCALE GENOMIC DNA]</scope>
    <source>
        <strain evidence="1 2">NBRC 111647</strain>
    </source>
</reference>
<dbReference type="PANTHER" id="PTHR35802:SF1">
    <property type="entry name" value="PROTEASE SYNTHASE AND SPORULATION PROTEIN PAI 2"/>
    <property type="match status" value="1"/>
</dbReference>
<keyword evidence="2" id="KW-1185">Reference proteome</keyword>
<proteinExistence type="predicted"/>
<organism evidence="1 2">
    <name type="scientific">Novosphingobium flavum</name>
    <dbReference type="NCBI Taxonomy" id="1778672"/>
    <lineage>
        <taxon>Bacteria</taxon>
        <taxon>Pseudomonadati</taxon>
        <taxon>Pseudomonadota</taxon>
        <taxon>Alphaproteobacteria</taxon>
        <taxon>Sphingomonadales</taxon>
        <taxon>Sphingomonadaceae</taxon>
        <taxon>Novosphingobium</taxon>
    </lineage>
</organism>
<accession>A0A7X1KLS5</accession>
<comment type="caution">
    <text evidence="1">The sequence shown here is derived from an EMBL/GenBank/DDBJ whole genome shotgun (WGS) entry which is preliminary data.</text>
</comment>
<name>A0A7X1KLS5_9SPHN</name>
<sequence>MDGEQGKYTVATAYPGGGQGPFDRFAPRDAADLIADYPLAWIVPEAAGAAAPSLLPLLARTDAVGNVIGLVGHMSRRSPLRAALEANPRALLLFTGPQAFVSTACVSDPAWAPTWNYAQLRVEAEVRFATGHADAALAALVRHMDRDEQTGWQPEAVGPRYRAMEQAIIAFEADVTRLEGRFKLGQDETLPILREILERHADPGLVKWMHRANRDRLAD</sequence>
<protein>
    <submittedName>
        <fullName evidence="1">FMN-binding negative transcriptional regulator</fullName>
    </submittedName>
</protein>
<dbReference type="Pfam" id="PF04299">
    <property type="entry name" value="FMN_bind_2"/>
    <property type="match status" value="1"/>
</dbReference>